<feature type="domain" description="UBL3-like ubiquitin" evidence="1">
    <location>
        <begin position="5"/>
        <end position="77"/>
    </location>
</feature>
<dbReference type="InterPro" id="IPR039540">
    <property type="entry name" value="UBL3-like_ubiquitin_dom"/>
</dbReference>
<dbReference type="OrthoDB" id="1043111at2759"/>
<organism evidence="2 3">
    <name type="scientific">Dorcoceras hygrometricum</name>
    <dbReference type="NCBI Taxonomy" id="472368"/>
    <lineage>
        <taxon>Eukaryota</taxon>
        <taxon>Viridiplantae</taxon>
        <taxon>Streptophyta</taxon>
        <taxon>Embryophyta</taxon>
        <taxon>Tracheophyta</taxon>
        <taxon>Spermatophyta</taxon>
        <taxon>Magnoliopsida</taxon>
        <taxon>eudicotyledons</taxon>
        <taxon>Gunneridae</taxon>
        <taxon>Pentapetalae</taxon>
        <taxon>asterids</taxon>
        <taxon>lamiids</taxon>
        <taxon>Lamiales</taxon>
        <taxon>Gesneriaceae</taxon>
        <taxon>Didymocarpoideae</taxon>
        <taxon>Trichosporeae</taxon>
        <taxon>Loxocarpinae</taxon>
        <taxon>Dorcoceras</taxon>
    </lineage>
</organism>
<evidence type="ECO:0000313" key="3">
    <source>
        <dbReference type="Proteomes" id="UP000250235"/>
    </source>
</evidence>
<dbReference type="SUPFAM" id="SSF54236">
    <property type="entry name" value="Ubiquitin-like"/>
    <property type="match status" value="1"/>
</dbReference>
<dbReference type="Proteomes" id="UP000250235">
    <property type="component" value="Unassembled WGS sequence"/>
</dbReference>
<evidence type="ECO:0000313" key="2">
    <source>
        <dbReference type="EMBL" id="KZV45581.1"/>
    </source>
</evidence>
<dbReference type="Gene3D" id="3.10.20.90">
    <property type="entry name" value="Phosphatidylinositol 3-kinase Catalytic Subunit, Chain A, domain 1"/>
    <property type="match status" value="1"/>
</dbReference>
<dbReference type="InterPro" id="IPR029071">
    <property type="entry name" value="Ubiquitin-like_domsf"/>
</dbReference>
<evidence type="ECO:0000259" key="1">
    <source>
        <dbReference type="Pfam" id="PF13881"/>
    </source>
</evidence>
<accession>A0A2Z7CEV2</accession>
<dbReference type="Pfam" id="PF13881">
    <property type="entry name" value="Rad60-SLD_2"/>
    <property type="match status" value="1"/>
</dbReference>
<reference evidence="2 3" key="1">
    <citation type="journal article" date="2015" name="Proc. Natl. Acad. Sci. U.S.A.">
        <title>The resurrection genome of Boea hygrometrica: A blueprint for survival of dehydration.</title>
        <authorList>
            <person name="Xiao L."/>
            <person name="Yang G."/>
            <person name="Zhang L."/>
            <person name="Yang X."/>
            <person name="Zhao S."/>
            <person name="Ji Z."/>
            <person name="Zhou Q."/>
            <person name="Hu M."/>
            <person name="Wang Y."/>
            <person name="Chen M."/>
            <person name="Xu Y."/>
            <person name="Jin H."/>
            <person name="Xiao X."/>
            <person name="Hu G."/>
            <person name="Bao F."/>
            <person name="Hu Y."/>
            <person name="Wan P."/>
            <person name="Li L."/>
            <person name="Deng X."/>
            <person name="Kuang T."/>
            <person name="Xiang C."/>
            <person name="Zhu J.K."/>
            <person name="Oliver M.J."/>
            <person name="He Y."/>
        </authorList>
    </citation>
    <scope>NUCLEOTIDE SEQUENCE [LARGE SCALE GENOMIC DNA]</scope>
    <source>
        <strain evidence="3">cv. XS01</strain>
    </source>
</reference>
<protein>
    <recommendedName>
        <fullName evidence="1">UBL3-like ubiquitin domain-containing protein</fullName>
    </recommendedName>
</protein>
<dbReference type="AlphaFoldDB" id="A0A2Z7CEV2"/>
<sequence length="93" mass="10404">MFLLDKPIRPTSVHDIKLVNAGQVLGDGRTLAESRVCVVPGEVTTMLVNVQPPEARRRPGICRFLHQTTKVFSCYCCDATNFDTWYIILVLPA</sequence>
<name>A0A2Z7CEV2_9LAMI</name>
<keyword evidence="3" id="KW-1185">Reference proteome</keyword>
<dbReference type="EMBL" id="KQ996036">
    <property type="protein sequence ID" value="KZV45581.1"/>
    <property type="molecule type" value="Genomic_DNA"/>
</dbReference>
<gene>
    <name evidence="2" type="ORF">F511_27191</name>
</gene>
<proteinExistence type="predicted"/>